<evidence type="ECO:0000256" key="1">
    <source>
        <dbReference type="SAM" id="MobiDB-lite"/>
    </source>
</evidence>
<dbReference type="Proteomes" id="UP000012065">
    <property type="component" value="Unassembled WGS sequence"/>
</dbReference>
<name>M5BZ98_THACB</name>
<feature type="compositionally biased region" description="Basic and acidic residues" evidence="1">
    <location>
        <begin position="71"/>
        <end position="83"/>
    </location>
</feature>
<sequence length="118" mass="13282">MRIGDLIVDNKYITALPECPLASGSVLPQVHNQPQVYAGMGRHDRWDEANNDTDLGSDGTPEEDDDFPNQEDDRATVSTRTDDDPVQLAMNARLSDHEDEGEIEEQILYPQGYRQRPV</sequence>
<dbReference type="AlphaFoldDB" id="M5BZ98"/>
<evidence type="ECO:0000313" key="3">
    <source>
        <dbReference type="Proteomes" id="UP000012065"/>
    </source>
</evidence>
<reference evidence="2 3" key="1">
    <citation type="journal article" date="2013" name="J. Biotechnol.">
        <title>Establishment and interpretation of the genome sequence of the phytopathogenic fungus Rhizoctonia solani AG1-IB isolate 7/3/14.</title>
        <authorList>
            <person name="Wibberg D.W."/>
            <person name="Jelonek L.J."/>
            <person name="Rupp O.R."/>
            <person name="Hennig M.H."/>
            <person name="Eikmeyer F.E."/>
            <person name="Goesmann A.G."/>
            <person name="Hartmann A.H."/>
            <person name="Borriss R.B."/>
            <person name="Grosch R.G."/>
            <person name="Puehler A.P."/>
            <person name="Schlueter A.S."/>
        </authorList>
    </citation>
    <scope>NUCLEOTIDE SEQUENCE [LARGE SCALE GENOMIC DNA]</scope>
    <source>
        <strain evidence="3">AG1-IB / isolate 7/3/14</strain>
    </source>
</reference>
<evidence type="ECO:0000313" key="2">
    <source>
        <dbReference type="EMBL" id="CCO32519.1"/>
    </source>
</evidence>
<feature type="compositionally biased region" description="Acidic residues" evidence="1">
    <location>
        <begin position="60"/>
        <end position="70"/>
    </location>
</feature>
<protein>
    <submittedName>
        <fullName evidence="2">Uncharacterized protein</fullName>
    </submittedName>
</protein>
<feature type="region of interest" description="Disordered" evidence="1">
    <location>
        <begin position="38"/>
        <end position="118"/>
    </location>
</feature>
<comment type="caution">
    <text evidence="2">The sequence shown here is derived from an EMBL/GenBank/DDBJ whole genome shotgun (WGS) entry which is preliminary data.</text>
</comment>
<organism evidence="2 3">
    <name type="scientific">Thanatephorus cucumeris (strain AG1-IB / isolate 7/3/14)</name>
    <name type="common">Lettuce bottom rot fungus</name>
    <name type="synonym">Rhizoctonia solani</name>
    <dbReference type="NCBI Taxonomy" id="1108050"/>
    <lineage>
        <taxon>Eukaryota</taxon>
        <taxon>Fungi</taxon>
        <taxon>Dikarya</taxon>
        <taxon>Basidiomycota</taxon>
        <taxon>Agaricomycotina</taxon>
        <taxon>Agaricomycetes</taxon>
        <taxon>Cantharellales</taxon>
        <taxon>Ceratobasidiaceae</taxon>
        <taxon>Rhizoctonia</taxon>
        <taxon>Rhizoctonia solani AG-1</taxon>
    </lineage>
</organism>
<dbReference type="HOGENOM" id="CLU_2074753_0_0_1"/>
<gene>
    <name evidence="2" type="ORF">BN14_06580</name>
</gene>
<proteinExistence type="predicted"/>
<dbReference type="EMBL" id="CAOJ01009965">
    <property type="protein sequence ID" value="CCO32519.1"/>
    <property type="molecule type" value="Genomic_DNA"/>
</dbReference>
<accession>M5BZ98</accession>